<dbReference type="SUPFAM" id="SSF57997">
    <property type="entry name" value="Tropomyosin"/>
    <property type="match status" value="1"/>
</dbReference>
<accession>A0A0G1H298</accession>
<dbReference type="Proteomes" id="UP000034736">
    <property type="component" value="Unassembled WGS sequence"/>
</dbReference>
<comment type="caution">
    <text evidence="2">The sequence shown here is derived from an EMBL/GenBank/DDBJ whole genome shotgun (WGS) entry which is preliminary data.</text>
</comment>
<gene>
    <name evidence="2" type="ORF">UW30_C0007G0018</name>
</gene>
<dbReference type="AlphaFoldDB" id="A0A0G1H298"/>
<evidence type="ECO:0000313" key="3">
    <source>
        <dbReference type="Proteomes" id="UP000034736"/>
    </source>
</evidence>
<reference evidence="2 3" key="1">
    <citation type="journal article" date="2015" name="Nature">
        <title>rRNA introns, odd ribosomes, and small enigmatic genomes across a large radiation of phyla.</title>
        <authorList>
            <person name="Brown C.T."/>
            <person name="Hug L.A."/>
            <person name="Thomas B.C."/>
            <person name="Sharon I."/>
            <person name="Castelle C.J."/>
            <person name="Singh A."/>
            <person name="Wilkins M.J."/>
            <person name="Williams K.H."/>
            <person name="Banfield J.F."/>
        </authorList>
    </citation>
    <scope>NUCLEOTIDE SEQUENCE [LARGE SCALE GENOMIC DNA]</scope>
</reference>
<organism evidence="2 3">
    <name type="scientific">Candidatus Giovannonibacteria bacterium GW2011_GWA2_44_13b</name>
    <dbReference type="NCBI Taxonomy" id="1618647"/>
    <lineage>
        <taxon>Bacteria</taxon>
        <taxon>Candidatus Giovannoniibacteriota</taxon>
    </lineage>
</organism>
<dbReference type="STRING" id="1618647.UW30_C0007G0018"/>
<protein>
    <submittedName>
        <fullName evidence="2">Uncharacterized protein</fullName>
    </submittedName>
</protein>
<evidence type="ECO:0000256" key="1">
    <source>
        <dbReference type="SAM" id="Coils"/>
    </source>
</evidence>
<sequence>MPLTKQDLEAIKEVIRTEVGSDLVLLKQDVKEIKNDLNGLREQIQQLTISLDKFLKRLTDHEEEFTILKSEMKQVKQVLKEKLGIEFKGVANW</sequence>
<keyword evidence="1" id="KW-0175">Coiled coil</keyword>
<feature type="coiled-coil region" evidence="1">
    <location>
        <begin position="23"/>
        <end position="78"/>
    </location>
</feature>
<proteinExistence type="predicted"/>
<evidence type="ECO:0000313" key="2">
    <source>
        <dbReference type="EMBL" id="KKT41521.1"/>
    </source>
</evidence>
<name>A0A0G1H298_9BACT</name>
<dbReference type="EMBL" id="LCHU01000007">
    <property type="protein sequence ID" value="KKT41521.1"/>
    <property type="molecule type" value="Genomic_DNA"/>
</dbReference>